<dbReference type="InterPro" id="IPR036249">
    <property type="entry name" value="Thioredoxin-like_sf"/>
</dbReference>
<proteinExistence type="predicted"/>
<protein>
    <recommendedName>
        <fullName evidence="1">FlgD/Vpr Ig-like domain-containing protein</fullName>
    </recommendedName>
</protein>
<evidence type="ECO:0000313" key="3">
    <source>
        <dbReference type="Proteomes" id="UP000177230"/>
    </source>
</evidence>
<reference evidence="2 3" key="1">
    <citation type="journal article" date="2016" name="Nat. Commun.">
        <title>Thousands of microbial genomes shed light on interconnected biogeochemical processes in an aquifer system.</title>
        <authorList>
            <person name="Anantharaman K."/>
            <person name="Brown C.T."/>
            <person name="Hug L.A."/>
            <person name="Sharon I."/>
            <person name="Castelle C.J."/>
            <person name="Probst A.J."/>
            <person name="Thomas B.C."/>
            <person name="Singh A."/>
            <person name="Wilkins M.J."/>
            <person name="Karaoz U."/>
            <person name="Brodie E.L."/>
            <person name="Williams K.H."/>
            <person name="Hubbard S.S."/>
            <person name="Banfield J.F."/>
        </authorList>
    </citation>
    <scope>NUCLEOTIDE SEQUENCE [LARGE SCALE GENOMIC DNA]</scope>
</reference>
<dbReference type="Pfam" id="PF13860">
    <property type="entry name" value="FlgD_ig"/>
    <property type="match status" value="1"/>
</dbReference>
<evidence type="ECO:0000259" key="1">
    <source>
        <dbReference type="Pfam" id="PF13860"/>
    </source>
</evidence>
<dbReference type="Gene3D" id="3.40.30.10">
    <property type="entry name" value="Glutaredoxin"/>
    <property type="match status" value="1"/>
</dbReference>
<dbReference type="Gene3D" id="2.60.120.260">
    <property type="entry name" value="Galactose-binding domain-like"/>
    <property type="match status" value="1"/>
</dbReference>
<comment type="caution">
    <text evidence="2">The sequence shown here is derived from an EMBL/GenBank/DDBJ whole genome shotgun (WGS) entry which is preliminary data.</text>
</comment>
<gene>
    <name evidence="2" type="ORF">A2024_05180</name>
</gene>
<dbReference type="Gene3D" id="2.60.40.10">
    <property type="entry name" value="Immunoglobulins"/>
    <property type="match status" value="1"/>
</dbReference>
<dbReference type="InterPro" id="IPR025965">
    <property type="entry name" value="FlgD/Vpr_Ig-like"/>
</dbReference>
<feature type="domain" description="FlgD/Vpr Ig-like" evidence="1">
    <location>
        <begin position="549"/>
        <end position="612"/>
    </location>
</feature>
<dbReference type="InterPro" id="IPR026444">
    <property type="entry name" value="Secre_tail"/>
</dbReference>
<dbReference type="InterPro" id="IPR013783">
    <property type="entry name" value="Ig-like_fold"/>
</dbReference>
<dbReference type="AlphaFoldDB" id="A0A1F5R443"/>
<dbReference type="SUPFAM" id="SSF52833">
    <property type="entry name" value="Thioredoxin-like"/>
    <property type="match status" value="1"/>
</dbReference>
<name>A0A1F5R443_9BACT</name>
<dbReference type="EMBL" id="MFFM01000044">
    <property type="protein sequence ID" value="OGF09234.1"/>
    <property type="molecule type" value="Genomic_DNA"/>
</dbReference>
<accession>A0A1F5R443</accession>
<dbReference type="NCBIfam" id="TIGR04183">
    <property type="entry name" value="Por_Secre_tail"/>
    <property type="match status" value="1"/>
</dbReference>
<dbReference type="Gene3D" id="2.60.40.4070">
    <property type="match status" value="1"/>
</dbReference>
<organism evidence="2 3">
    <name type="scientific">Candidatus Edwardsbacteria bacterium GWF2_54_11</name>
    <dbReference type="NCBI Taxonomy" id="1817851"/>
    <lineage>
        <taxon>Bacteria</taxon>
        <taxon>Candidatus Edwardsiibacteriota</taxon>
    </lineage>
</organism>
<evidence type="ECO:0000313" key="2">
    <source>
        <dbReference type="EMBL" id="OGF09234.1"/>
    </source>
</evidence>
<sequence>MFGLVALITALAGASYASQRVVVAEDFTGTWCQYCPAAANGLDQLHSEVGDSLVVLAFHYGDPYQTTETYNRIVWYGDMIPGYPTVIFDGLDSIVGSAGSGAAYNNYDYYRPVFDAHKTVSSPFELTMGMAAHDLPAGTGTVEVKIKNTNSVSEAGTLHFVVLERNIPEVWQGMEEIDFVVRDMVPDENGQAINIPAGDSLLAQKNFSIDPGWVLGKCQFAAFIQRADKQIIQGSHLYGPCLAQENYSLTEVGDGDGFYEPNESLNLWVKVKNSYAPGSGAAVSAVSPDTFVTITNGQWDIGSMAAGDTLNNQASPFLIGIKPSANMPDGHWVSVYIHKKVYSPLYNDTLTVIDSVRFMVGSPNTIFFDDFESGLGNWDTGYVGAFAQWDTTDADHYSTDHCVTDSKGGDYPNSSGHWLHMASGLDMTGYGSATLYWWEKYFVDNGGDYCQPQYSTNGGLNWSTLVVSYSGTQAAWSQRAVSLNSFCGTASDLRIRFRMNSNSSVTADGWYVDDVLIMAYNKTGVAGKPEAPSLPATSLLKGSYPNPATGRANIRFQLRAGARTSLKIYNIAGELVRSLVDSRLSSGDYDLRWDGRDGRNRAMPSGVYFYQLDTGSQKATGRLTLIR</sequence>
<dbReference type="Proteomes" id="UP000177230">
    <property type="component" value="Unassembled WGS sequence"/>
</dbReference>